<dbReference type="AlphaFoldDB" id="A0A4R7EX73"/>
<dbReference type="OrthoDB" id="9855787at2"/>
<sequence length="139" mass="14901">MKKMIFGALATIFAGVLSVQAQPKGFKQVELGLGKVSSYAGPCVQGGAFCSGGIQDIDRGFSTGIQITESNVAVAFSQEFYKANAQYLKEGLMVDKDFSLPRDVSEKLGVRGEVVVAGGKVYRTILSEGYYIVSMARKK</sequence>
<keyword evidence="1" id="KW-0732">Signal</keyword>
<dbReference type="EMBL" id="SOAG01000012">
    <property type="protein sequence ID" value="TDS58204.1"/>
    <property type="molecule type" value="Genomic_DNA"/>
</dbReference>
<proteinExistence type="predicted"/>
<organism evidence="2 3">
    <name type="scientific">Myroides indicus</name>
    <dbReference type="NCBI Taxonomy" id="1323422"/>
    <lineage>
        <taxon>Bacteria</taxon>
        <taxon>Pseudomonadati</taxon>
        <taxon>Bacteroidota</taxon>
        <taxon>Flavobacteriia</taxon>
        <taxon>Flavobacteriales</taxon>
        <taxon>Flavobacteriaceae</taxon>
        <taxon>Myroides</taxon>
    </lineage>
</organism>
<accession>A0A4R7EX73</accession>
<reference evidence="2 3" key="1">
    <citation type="submission" date="2019-03" db="EMBL/GenBank/DDBJ databases">
        <title>Genomic Encyclopedia of Archaeal and Bacterial Type Strains, Phase II (KMG-II): from individual species to whole genera.</title>
        <authorList>
            <person name="Goeker M."/>
        </authorList>
    </citation>
    <scope>NUCLEOTIDE SEQUENCE [LARGE SCALE GENOMIC DNA]</scope>
    <source>
        <strain evidence="2 3">DSM 28213</strain>
    </source>
</reference>
<feature type="signal peptide" evidence="1">
    <location>
        <begin position="1"/>
        <end position="21"/>
    </location>
</feature>
<feature type="chain" id="PRO_5020650047" evidence="1">
    <location>
        <begin position="22"/>
        <end position="139"/>
    </location>
</feature>
<gene>
    <name evidence="2" type="ORF">C8P70_11235</name>
</gene>
<evidence type="ECO:0000313" key="2">
    <source>
        <dbReference type="EMBL" id="TDS58204.1"/>
    </source>
</evidence>
<evidence type="ECO:0000256" key="1">
    <source>
        <dbReference type="SAM" id="SignalP"/>
    </source>
</evidence>
<comment type="caution">
    <text evidence="2">The sequence shown here is derived from an EMBL/GenBank/DDBJ whole genome shotgun (WGS) entry which is preliminary data.</text>
</comment>
<dbReference type="RefSeq" id="WP_133712521.1">
    <property type="nucleotide sequence ID" value="NZ_SOAG01000012.1"/>
</dbReference>
<name>A0A4R7EX73_9FLAO</name>
<dbReference type="Proteomes" id="UP000295215">
    <property type="component" value="Unassembled WGS sequence"/>
</dbReference>
<protein>
    <submittedName>
        <fullName evidence="2">Uncharacterized protein</fullName>
    </submittedName>
</protein>
<evidence type="ECO:0000313" key="3">
    <source>
        <dbReference type="Proteomes" id="UP000295215"/>
    </source>
</evidence>
<keyword evidence="3" id="KW-1185">Reference proteome</keyword>